<dbReference type="Gene3D" id="1.20.1270.50">
    <property type="entry name" value="Glycoside hydrolase family 38, central domain"/>
    <property type="match status" value="1"/>
</dbReference>
<evidence type="ECO:0000256" key="2">
    <source>
        <dbReference type="ARBA" id="ARBA00023295"/>
    </source>
</evidence>
<dbReference type="InterPro" id="IPR011330">
    <property type="entry name" value="Glyco_hydro/deAcase_b/a-brl"/>
</dbReference>
<dbReference type="InterPro" id="IPR028995">
    <property type="entry name" value="Glyco_hydro_57/38_cen_sf"/>
</dbReference>
<dbReference type="PANTHER" id="PTHR46017:SF1">
    <property type="entry name" value="ALPHA-MANNOSIDASE 2C1"/>
    <property type="match status" value="1"/>
</dbReference>
<dbReference type="GO" id="GO:0009313">
    <property type="term" value="P:oligosaccharide catabolic process"/>
    <property type="evidence" value="ECO:0007669"/>
    <property type="project" value="TreeGrafter"/>
</dbReference>
<dbReference type="GO" id="GO:0004559">
    <property type="term" value="F:alpha-mannosidase activity"/>
    <property type="evidence" value="ECO:0007669"/>
    <property type="project" value="InterPro"/>
</dbReference>
<feature type="domain" description="Glycoside hydrolase family 38 central" evidence="3">
    <location>
        <begin position="189"/>
        <end position="253"/>
    </location>
</feature>
<dbReference type="GO" id="GO:0006013">
    <property type="term" value="P:mannose metabolic process"/>
    <property type="evidence" value="ECO:0007669"/>
    <property type="project" value="InterPro"/>
</dbReference>
<name>X1L4N4_9ZZZZ</name>
<dbReference type="SUPFAM" id="SSF88713">
    <property type="entry name" value="Glycoside hydrolase/deacetylase"/>
    <property type="match status" value="1"/>
</dbReference>
<organism evidence="4">
    <name type="scientific">marine sediment metagenome</name>
    <dbReference type="NCBI Taxonomy" id="412755"/>
    <lineage>
        <taxon>unclassified sequences</taxon>
        <taxon>metagenomes</taxon>
        <taxon>ecological metagenomes</taxon>
    </lineage>
</organism>
<proteinExistence type="predicted"/>
<dbReference type="SUPFAM" id="SSF88688">
    <property type="entry name" value="Families 57/38 glycoside transferase middle domain"/>
    <property type="match status" value="1"/>
</dbReference>
<feature type="non-terminal residue" evidence="4">
    <location>
        <position position="253"/>
    </location>
</feature>
<evidence type="ECO:0000256" key="1">
    <source>
        <dbReference type="ARBA" id="ARBA00022801"/>
    </source>
</evidence>
<dbReference type="InterPro" id="IPR015341">
    <property type="entry name" value="Glyco_hydro_38_cen"/>
</dbReference>
<dbReference type="PANTHER" id="PTHR46017">
    <property type="entry name" value="ALPHA-MANNOSIDASE 2C1"/>
    <property type="match status" value="1"/>
</dbReference>
<sequence length="253" mass="28909">WWIEPDCNIPGGEAFVRQGLYGQRYFYEKFGVRANVGFNPDSFGHNMMIPQILKEMGIDYYIFMRPGPHEKKLPGNLFWWEGPDGSKVLAYRIPLSYGGPKGDLKEHIQKVSEAFKPDELKSLERIMCFYGRGDHGGGPTRENMESIRALGQQSTDDGPMALFSSPNDYFEEVSSKNLSLPVVKDELQHHASGCYSALSWIKKSNRKLENLLLAAEKFSLMANYLNKNRAYPQAKLTRAWQMLLFTQFHDILG</sequence>
<dbReference type="SMART" id="SM00872">
    <property type="entry name" value="Alpha-mann_mid"/>
    <property type="match status" value="1"/>
</dbReference>
<keyword evidence="1" id="KW-0378">Hydrolase</keyword>
<protein>
    <recommendedName>
        <fullName evidence="3">Glycoside hydrolase family 38 central domain-containing protein</fullName>
    </recommendedName>
</protein>
<dbReference type="AlphaFoldDB" id="X1L4N4"/>
<evidence type="ECO:0000313" key="4">
    <source>
        <dbReference type="EMBL" id="GAH89118.1"/>
    </source>
</evidence>
<dbReference type="Pfam" id="PF01074">
    <property type="entry name" value="Glyco_hydro_38N"/>
    <property type="match status" value="1"/>
</dbReference>
<dbReference type="Pfam" id="PF09261">
    <property type="entry name" value="Alpha-mann_mid"/>
    <property type="match status" value="1"/>
</dbReference>
<gene>
    <name evidence="4" type="ORF">S03H2_56712</name>
</gene>
<dbReference type="EMBL" id="BARU01036303">
    <property type="protein sequence ID" value="GAH89118.1"/>
    <property type="molecule type" value="Genomic_DNA"/>
</dbReference>
<accession>X1L4N4</accession>
<evidence type="ECO:0000259" key="3">
    <source>
        <dbReference type="SMART" id="SM00872"/>
    </source>
</evidence>
<dbReference type="InterPro" id="IPR000602">
    <property type="entry name" value="Glyco_hydro_38_N"/>
</dbReference>
<dbReference type="InterPro" id="IPR037094">
    <property type="entry name" value="Glyco_hydro_38_cen_sf"/>
</dbReference>
<dbReference type="Gene3D" id="3.20.110.10">
    <property type="entry name" value="Glycoside hydrolase 38, N terminal domain"/>
    <property type="match status" value="1"/>
</dbReference>
<comment type="caution">
    <text evidence="4">The sequence shown here is derived from an EMBL/GenBank/DDBJ whole genome shotgun (WGS) entry which is preliminary data.</text>
</comment>
<feature type="non-terminal residue" evidence="4">
    <location>
        <position position="1"/>
    </location>
</feature>
<reference evidence="4" key="1">
    <citation type="journal article" date="2014" name="Front. Microbiol.">
        <title>High frequency of phylogenetically diverse reductive dehalogenase-homologous genes in deep subseafloor sedimentary metagenomes.</title>
        <authorList>
            <person name="Kawai M."/>
            <person name="Futagami T."/>
            <person name="Toyoda A."/>
            <person name="Takaki Y."/>
            <person name="Nishi S."/>
            <person name="Hori S."/>
            <person name="Arai W."/>
            <person name="Tsubouchi T."/>
            <person name="Morono Y."/>
            <person name="Uchiyama I."/>
            <person name="Ito T."/>
            <person name="Fujiyama A."/>
            <person name="Inagaki F."/>
            <person name="Takami H."/>
        </authorList>
    </citation>
    <scope>NUCLEOTIDE SEQUENCE</scope>
    <source>
        <strain evidence="4">Expedition CK06-06</strain>
    </source>
</reference>
<keyword evidence="2" id="KW-0326">Glycosidase</keyword>
<dbReference type="InterPro" id="IPR027291">
    <property type="entry name" value="Glyco_hydro_38_N_sf"/>
</dbReference>